<reference evidence="2" key="1">
    <citation type="submission" date="2023-01" db="EMBL/GenBank/DDBJ databases">
        <title>Genome assembly of the deep-sea coral Lophelia pertusa.</title>
        <authorList>
            <person name="Herrera S."/>
            <person name="Cordes E."/>
        </authorList>
    </citation>
    <scope>NUCLEOTIDE SEQUENCE</scope>
    <source>
        <strain evidence="2">USNM1676648</strain>
        <tissue evidence="2">Polyp</tissue>
    </source>
</reference>
<keyword evidence="3" id="KW-1185">Reference proteome</keyword>
<name>A0A9W9YYW1_9CNID</name>
<dbReference type="InterPro" id="IPR037939">
    <property type="entry name" value="CRADD"/>
</dbReference>
<proteinExistence type="predicted"/>
<gene>
    <name evidence="2" type="ORF">OS493_022002</name>
</gene>
<evidence type="ECO:0000259" key="1">
    <source>
        <dbReference type="PROSITE" id="PS50209"/>
    </source>
</evidence>
<dbReference type="PROSITE" id="PS50209">
    <property type="entry name" value="CARD"/>
    <property type="match status" value="1"/>
</dbReference>
<evidence type="ECO:0000313" key="3">
    <source>
        <dbReference type="Proteomes" id="UP001163046"/>
    </source>
</evidence>
<dbReference type="GO" id="GO:0002020">
    <property type="term" value="F:protease binding"/>
    <property type="evidence" value="ECO:0007669"/>
    <property type="project" value="InterPro"/>
</dbReference>
<feature type="domain" description="CARD" evidence="1">
    <location>
        <begin position="1"/>
        <end position="88"/>
    </location>
</feature>
<protein>
    <recommendedName>
        <fullName evidence="1">CARD domain-containing protein</fullName>
    </recommendedName>
</protein>
<dbReference type="PANTHER" id="PTHR15034:SF5">
    <property type="entry name" value="DEATH DOMAIN-CONTAINING PROTEIN CRADD"/>
    <property type="match status" value="1"/>
</dbReference>
<dbReference type="Proteomes" id="UP001163046">
    <property type="component" value="Unassembled WGS sequence"/>
</dbReference>
<dbReference type="InterPro" id="IPR001315">
    <property type="entry name" value="CARD"/>
</dbReference>
<dbReference type="EMBL" id="MU826840">
    <property type="protein sequence ID" value="KAJ7371905.1"/>
    <property type="molecule type" value="Genomic_DNA"/>
</dbReference>
<dbReference type="SUPFAM" id="SSF47986">
    <property type="entry name" value="DEATH domain"/>
    <property type="match status" value="1"/>
</dbReference>
<sequence>MNDKHRAILRRHGPKLRRDLEPKKLLPYLSQVLDSVDEEYVKAGVTRIYMADRLLEMLPRKGPATFDEFVKALQRIQPFLADLLLQESAVISEAVDRLMALSFTSQSILTVDEVKQVQRKRVDSIIGHIFQPTYAALCDPLIHEENVHRCNGCAIDHPSQRQHSCIMMDTEDSWNYYHDEAERK</sequence>
<comment type="caution">
    <text evidence="2">The sequence shown here is derived from an EMBL/GenBank/DDBJ whole genome shotgun (WGS) entry which is preliminary data.</text>
</comment>
<dbReference type="CDD" id="cd01671">
    <property type="entry name" value="CARD"/>
    <property type="match status" value="1"/>
</dbReference>
<dbReference type="AlphaFoldDB" id="A0A9W9YYW1"/>
<dbReference type="Gene3D" id="1.10.533.10">
    <property type="entry name" value="Death Domain, Fas"/>
    <property type="match status" value="1"/>
</dbReference>
<dbReference type="InterPro" id="IPR011029">
    <property type="entry name" value="DEATH-like_dom_sf"/>
</dbReference>
<dbReference type="OrthoDB" id="6155824at2759"/>
<dbReference type="GO" id="GO:0070513">
    <property type="term" value="F:death domain binding"/>
    <property type="evidence" value="ECO:0007669"/>
    <property type="project" value="InterPro"/>
</dbReference>
<dbReference type="PANTHER" id="PTHR15034">
    <property type="entry name" value="DEATH DOMAIN-CONTAINING PROTEIN CRADD"/>
    <property type="match status" value="1"/>
</dbReference>
<dbReference type="GO" id="GO:0042981">
    <property type="term" value="P:regulation of apoptotic process"/>
    <property type="evidence" value="ECO:0007669"/>
    <property type="project" value="InterPro"/>
</dbReference>
<evidence type="ECO:0000313" key="2">
    <source>
        <dbReference type="EMBL" id="KAJ7371905.1"/>
    </source>
</evidence>
<accession>A0A9W9YYW1</accession>
<organism evidence="2 3">
    <name type="scientific">Desmophyllum pertusum</name>
    <dbReference type="NCBI Taxonomy" id="174260"/>
    <lineage>
        <taxon>Eukaryota</taxon>
        <taxon>Metazoa</taxon>
        <taxon>Cnidaria</taxon>
        <taxon>Anthozoa</taxon>
        <taxon>Hexacorallia</taxon>
        <taxon>Scleractinia</taxon>
        <taxon>Caryophylliina</taxon>
        <taxon>Caryophylliidae</taxon>
        <taxon>Desmophyllum</taxon>
    </lineage>
</organism>
<dbReference type="Pfam" id="PF00619">
    <property type="entry name" value="CARD"/>
    <property type="match status" value="1"/>
</dbReference>